<dbReference type="InterPro" id="IPR000909">
    <property type="entry name" value="PLipase_C_PInositol-sp_X_dom"/>
</dbReference>
<keyword evidence="1" id="KW-0472">Membrane</keyword>
<organism evidence="3">
    <name type="scientific">viral metagenome</name>
    <dbReference type="NCBI Taxonomy" id="1070528"/>
    <lineage>
        <taxon>unclassified sequences</taxon>
        <taxon>metagenomes</taxon>
        <taxon>organismal metagenomes</taxon>
    </lineage>
</organism>
<dbReference type="Pfam" id="PF00387">
    <property type="entry name" value="PI-PLC-Y"/>
    <property type="match status" value="1"/>
</dbReference>
<name>A0A6C0EM02_9ZZZZ</name>
<dbReference type="Gene3D" id="3.20.20.190">
    <property type="entry name" value="Phosphatidylinositol (PI) phosphodiesterase"/>
    <property type="match status" value="1"/>
</dbReference>
<dbReference type="SUPFAM" id="SSF51695">
    <property type="entry name" value="PLC-like phosphodiesterases"/>
    <property type="match status" value="1"/>
</dbReference>
<sequence>MDNAKQYAKMLNNSAIIMPAVFAIIFIVVLMFTFYIYSLSRMRPVKCNSLETTYPNAPPISSLQNSDYGMKFLLRDFYIKSSYNSCSIGNFKNNFVDICALKNVIKQGARCLDFEIYSLNDEPIVSTSSIDNYYVKQTYNSIPFIDVLKTLNNMGFSSSTPTQNDPLFIHMRIKSKNNVIYDKMAKYIKTYLDSNRILSPQYSNEYNGKNLGKVPIKELMGKFIFITDRTNKMYVETKLFEYINIATNSMFMRGLRNYGVEYTPDHNELVEYNKKQMTLSMPDLSSSTNNVKAAIHMNYGCQFICMCYQNRDSNMEYIDKFFSENNRALVLKPEKLRYVQVTIAEPNKQDPNLSYATRNVEADYYNFNI</sequence>
<dbReference type="PANTHER" id="PTHR10336">
    <property type="entry name" value="PHOSPHOINOSITIDE-SPECIFIC PHOSPHOLIPASE C FAMILY PROTEIN"/>
    <property type="match status" value="1"/>
</dbReference>
<dbReference type="PROSITE" id="PS50008">
    <property type="entry name" value="PIPLC_Y_DOMAIN"/>
    <property type="match status" value="1"/>
</dbReference>
<dbReference type="GO" id="GO:0035556">
    <property type="term" value="P:intracellular signal transduction"/>
    <property type="evidence" value="ECO:0007669"/>
    <property type="project" value="InterPro"/>
</dbReference>
<dbReference type="PROSITE" id="PS50007">
    <property type="entry name" value="PIPLC_X_DOMAIN"/>
    <property type="match status" value="1"/>
</dbReference>
<dbReference type="InterPro" id="IPR001192">
    <property type="entry name" value="PI-PLC_fam"/>
</dbReference>
<dbReference type="InterPro" id="IPR001711">
    <property type="entry name" value="PLipase_C_Pinositol-sp_Y"/>
</dbReference>
<reference evidence="3" key="1">
    <citation type="journal article" date="2020" name="Nature">
        <title>Giant virus diversity and host interactions through global metagenomics.</title>
        <authorList>
            <person name="Schulz F."/>
            <person name="Roux S."/>
            <person name="Paez-Espino D."/>
            <person name="Jungbluth S."/>
            <person name="Walsh D.A."/>
            <person name="Denef V.J."/>
            <person name="McMahon K.D."/>
            <person name="Konstantinidis K.T."/>
            <person name="Eloe-Fadrosh E.A."/>
            <person name="Kyrpides N.C."/>
            <person name="Woyke T."/>
        </authorList>
    </citation>
    <scope>NUCLEOTIDE SEQUENCE</scope>
    <source>
        <strain evidence="3">GVMAG-M-3300001348-25</strain>
    </source>
</reference>
<feature type="domain" description="PI-PLC Y-box" evidence="2">
    <location>
        <begin position="260"/>
        <end position="337"/>
    </location>
</feature>
<evidence type="ECO:0000313" key="3">
    <source>
        <dbReference type="EMBL" id="QHT28375.1"/>
    </source>
</evidence>
<dbReference type="GO" id="GO:0006629">
    <property type="term" value="P:lipid metabolic process"/>
    <property type="evidence" value="ECO:0007669"/>
    <property type="project" value="InterPro"/>
</dbReference>
<dbReference type="GO" id="GO:0004435">
    <property type="term" value="F:phosphatidylinositol-4,5-bisphosphate phospholipase C activity"/>
    <property type="evidence" value="ECO:0007669"/>
    <property type="project" value="InterPro"/>
</dbReference>
<dbReference type="Pfam" id="PF00388">
    <property type="entry name" value="PI-PLC-X"/>
    <property type="match status" value="1"/>
</dbReference>
<dbReference type="InterPro" id="IPR017946">
    <property type="entry name" value="PLC-like_Pdiesterase_TIM-brl"/>
</dbReference>
<keyword evidence="1" id="KW-0812">Transmembrane</keyword>
<dbReference type="EMBL" id="MN738855">
    <property type="protein sequence ID" value="QHT28375.1"/>
    <property type="molecule type" value="Genomic_DNA"/>
</dbReference>
<accession>A0A6C0EM02</accession>
<feature type="transmembrane region" description="Helical" evidence="1">
    <location>
        <begin position="16"/>
        <end position="37"/>
    </location>
</feature>
<evidence type="ECO:0000259" key="2">
    <source>
        <dbReference type="PROSITE" id="PS50008"/>
    </source>
</evidence>
<keyword evidence="1" id="KW-1133">Transmembrane helix</keyword>
<protein>
    <recommendedName>
        <fullName evidence="2">PI-PLC Y-box domain-containing protein</fullName>
    </recommendedName>
</protein>
<proteinExistence type="predicted"/>
<evidence type="ECO:0000256" key="1">
    <source>
        <dbReference type="SAM" id="Phobius"/>
    </source>
</evidence>
<dbReference type="AlphaFoldDB" id="A0A6C0EM02"/>